<gene>
    <name evidence="1" type="ORF">MLD38_005041</name>
</gene>
<proteinExistence type="predicted"/>
<accession>A0ACB9S7H6</accession>
<protein>
    <submittedName>
        <fullName evidence="1">Uncharacterized protein</fullName>
    </submittedName>
</protein>
<organism evidence="1 2">
    <name type="scientific">Melastoma candidum</name>
    <dbReference type="NCBI Taxonomy" id="119954"/>
    <lineage>
        <taxon>Eukaryota</taxon>
        <taxon>Viridiplantae</taxon>
        <taxon>Streptophyta</taxon>
        <taxon>Embryophyta</taxon>
        <taxon>Tracheophyta</taxon>
        <taxon>Spermatophyta</taxon>
        <taxon>Magnoliopsida</taxon>
        <taxon>eudicotyledons</taxon>
        <taxon>Gunneridae</taxon>
        <taxon>Pentapetalae</taxon>
        <taxon>rosids</taxon>
        <taxon>malvids</taxon>
        <taxon>Myrtales</taxon>
        <taxon>Melastomataceae</taxon>
        <taxon>Melastomatoideae</taxon>
        <taxon>Melastomateae</taxon>
        <taxon>Melastoma</taxon>
    </lineage>
</organism>
<keyword evidence="2" id="KW-1185">Reference proteome</keyword>
<comment type="caution">
    <text evidence="1">The sequence shown here is derived from an EMBL/GenBank/DDBJ whole genome shotgun (WGS) entry which is preliminary data.</text>
</comment>
<name>A0ACB9S7H6_9MYRT</name>
<dbReference type="Proteomes" id="UP001057402">
    <property type="component" value="Chromosome 2"/>
</dbReference>
<evidence type="ECO:0000313" key="2">
    <source>
        <dbReference type="Proteomes" id="UP001057402"/>
    </source>
</evidence>
<reference evidence="2" key="1">
    <citation type="journal article" date="2023" name="Front. Plant Sci.">
        <title>Chromosomal-level genome assembly of Melastoma candidum provides insights into trichome evolution.</title>
        <authorList>
            <person name="Zhong Y."/>
            <person name="Wu W."/>
            <person name="Sun C."/>
            <person name="Zou P."/>
            <person name="Liu Y."/>
            <person name="Dai S."/>
            <person name="Zhou R."/>
        </authorList>
    </citation>
    <scope>NUCLEOTIDE SEQUENCE [LARGE SCALE GENOMIC DNA]</scope>
</reference>
<evidence type="ECO:0000313" key="1">
    <source>
        <dbReference type="EMBL" id="KAI4387192.1"/>
    </source>
</evidence>
<sequence length="130" mass="14427">MAFTHSKNHLSSPLGYLIILLLVALSYDQLVSLAETLKGGGELNEAKLMRARFGIGSRPPRCDRKCGSCGRCEAVQVPTNPQLKAINGREHSSRSDHYQGQEGEEVREEGNTNYMPVSWKCKCGKFIFDP</sequence>
<dbReference type="EMBL" id="CM042881">
    <property type="protein sequence ID" value="KAI4387192.1"/>
    <property type="molecule type" value="Genomic_DNA"/>
</dbReference>